<keyword evidence="3" id="KW-1185">Reference proteome</keyword>
<dbReference type="InterPro" id="IPR044862">
    <property type="entry name" value="Pro_4_hyd_alph_FE2OG_OXY"/>
</dbReference>
<evidence type="ECO:0000259" key="1">
    <source>
        <dbReference type="Pfam" id="PF13640"/>
    </source>
</evidence>
<dbReference type="STRING" id="1163406.A0A0L0N505"/>
<dbReference type="OrthoDB" id="27483at2759"/>
<dbReference type="Gene3D" id="2.60.120.620">
    <property type="entry name" value="q2cbj1_9rhob like domain"/>
    <property type="match status" value="1"/>
</dbReference>
<evidence type="ECO:0000313" key="2">
    <source>
        <dbReference type="EMBL" id="KND89203.1"/>
    </source>
</evidence>
<dbReference type="PANTHER" id="PTHR33099">
    <property type="entry name" value="FE2OG DIOXYGENASE DOMAIN-CONTAINING PROTEIN"/>
    <property type="match status" value="1"/>
</dbReference>
<sequence>MSSSPTPAGRAGNLGENEPLESLRRILESQSHLFACGGVVPIRKQAHAAPFPQCEEQKTSNPVTIRWDAAGNADGQATPCAKITLPLDPGADANMNRLVQHSQPATFGRGGEDVYDESYREARKMDPTAFCTTFDPYSLGIVDTVAQVLLPSVVDSITHRAVYSGPSGKFKRHVDTPRSPSQFGSLVVCLPVAHQGGQLKVRHEGEELAFDWSNSGDEPEHVGICWAAFYSDCEHEVLEVTSGHRLTLTYNLYAVRGAGSLTGVSPTLDPAHLPLFQAVKAMLGQDPFGGQGSTLGFWCSHVYAYNHETETPLPDTLKGVDAVLWENFRNLDLHPKIAPVIKMPRDIRSDLSEFYDDRNQCTMGPAMRRRENLPSEMPSEWIIGRKFGVHVHDALQAETLGDYNHMYECWGAYSREPIRWLTKPAKSELQLVYMAYGNQATSETMYSGCAILVTIPPKVE</sequence>
<dbReference type="AlphaFoldDB" id="A0A0L0N505"/>
<evidence type="ECO:0000313" key="3">
    <source>
        <dbReference type="Proteomes" id="UP000036947"/>
    </source>
</evidence>
<comment type="caution">
    <text evidence="2">The sequence shown here is derived from an EMBL/GenBank/DDBJ whole genome shotgun (WGS) entry which is preliminary data.</text>
</comment>
<dbReference type="PANTHER" id="PTHR33099:SF7">
    <property type="entry name" value="MYND-TYPE DOMAIN-CONTAINING PROTEIN"/>
    <property type="match status" value="1"/>
</dbReference>
<protein>
    <recommendedName>
        <fullName evidence="1">Prolyl 4-hydroxylase alpha subunit Fe(2+) 2OG dioxygenase domain-containing protein</fullName>
    </recommendedName>
</protein>
<name>A0A0L0N505_TOLOC</name>
<dbReference type="EMBL" id="LFRF01000020">
    <property type="protein sequence ID" value="KND89203.1"/>
    <property type="molecule type" value="Genomic_DNA"/>
</dbReference>
<organism evidence="2 3">
    <name type="scientific">Tolypocladium ophioglossoides (strain CBS 100239)</name>
    <name type="common">Snaketongue truffleclub</name>
    <name type="synonym">Elaphocordyceps ophioglossoides</name>
    <dbReference type="NCBI Taxonomy" id="1163406"/>
    <lineage>
        <taxon>Eukaryota</taxon>
        <taxon>Fungi</taxon>
        <taxon>Dikarya</taxon>
        <taxon>Ascomycota</taxon>
        <taxon>Pezizomycotina</taxon>
        <taxon>Sordariomycetes</taxon>
        <taxon>Hypocreomycetidae</taxon>
        <taxon>Hypocreales</taxon>
        <taxon>Ophiocordycipitaceae</taxon>
        <taxon>Tolypocladium</taxon>
    </lineage>
</organism>
<dbReference type="Proteomes" id="UP000036947">
    <property type="component" value="Unassembled WGS sequence"/>
</dbReference>
<proteinExistence type="predicted"/>
<feature type="domain" description="Prolyl 4-hydroxylase alpha subunit Fe(2+) 2OG dioxygenase" evidence="1">
    <location>
        <begin position="161"/>
        <end position="252"/>
    </location>
</feature>
<accession>A0A0L0N505</accession>
<dbReference type="Pfam" id="PF13640">
    <property type="entry name" value="2OG-FeII_Oxy_3"/>
    <property type="match status" value="1"/>
</dbReference>
<gene>
    <name evidence="2" type="ORF">TOPH_06224</name>
</gene>
<reference evidence="2 3" key="1">
    <citation type="journal article" date="2015" name="BMC Genomics">
        <title>The genome of the truffle-parasite Tolypocladium ophioglossoides and the evolution of antifungal peptaibiotics.</title>
        <authorList>
            <person name="Quandt C.A."/>
            <person name="Bushley K.E."/>
            <person name="Spatafora J.W."/>
        </authorList>
    </citation>
    <scope>NUCLEOTIDE SEQUENCE [LARGE SCALE GENOMIC DNA]</scope>
    <source>
        <strain evidence="2 3">CBS 100239</strain>
    </source>
</reference>